<dbReference type="Proteomes" id="UP000824135">
    <property type="component" value="Unassembled WGS sequence"/>
</dbReference>
<evidence type="ECO:0000256" key="6">
    <source>
        <dbReference type="HAMAP-Rule" id="MF_01974"/>
    </source>
</evidence>
<comment type="catalytic activity">
    <reaction evidence="6 7">
        <text>Release of N-terminal amino acids, preferentially methionine, from peptides and arylamides.</text>
        <dbReference type="EC" id="3.4.11.18"/>
    </reaction>
</comment>
<feature type="binding site" evidence="6">
    <location>
        <position position="105"/>
    </location>
    <ligand>
        <name>a divalent metal cation</name>
        <dbReference type="ChEBI" id="CHEBI:60240"/>
        <label>2</label>
        <note>catalytic</note>
    </ligand>
</feature>
<dbReference type="PRINTS" id="PR00599">
    <property type="entry name" value="MAPEPTIDASE"/>
</dbReference>
<comment type="caution">
    <text evidence="9">The sequence shown here is derived from an EMBL/GenBank/DDBJ whole genome shotgun (WGS) entry which is preliminary data.</text>
</comment>
<dbReference type="HAMAP" id="MF_01974">
    <property type="entry name" value="MetAP_1"/>
    <property type="match status" value="1"/>
</dbReference>
<evidence type="ECO:0000256" key="7">
    <source>
        <dbReference type="RuleBase" id="RU003653"/>
    </source>
</evidence>
<dbReference type="InterPro" id="IPR036005">
    <property type="entry name" value="Creatinase/aminopeptidase-like"/>
</dbReference>
<dbReference type="InterPro" id="IPR000994">
    <property type="entry name" value="Pept_M24"/>
</dbReference>
<dbReference type="EMBL" id="DXCO01000034">
    <property type="protein sequence ID" value="HIY78344.1"/>
    <property type="molecule type" value="Genomic_DNA"/>
</dbReference>
<reference evidence="9" key="1">
    <citation type="journal article" date="2021" name="PeerJ">
        <title>Extensive microbial diversity within the chicken gut microbiome revealed by metagenomics and culture.</title>
        <authorList>
            <person name="Gilroy R."/>
            <person name="Ravi A."/>
            <person name="Getino M."/>
            <person name="Pursley I."/>
            <person name="Horton D.L."/>
            <person name="Alikhan N.F."/>
            <person name="Baker D."/>
            <person name="Gharbi K."/>
            <person name="Hall N."/>
            <person name="Watson M."/>
            <person name="Adriaenssens E.M."/>
            <person name="Foster-Nyarko E."/>
            <person name="Jarju S."/>
            <person name="Secka A."/>
            <person name="Antonio M."/>
            <person name="Oren A."/>
            <person name="Chaudhuri R.R."/>
            <person name="La Ragione R."/>
            <person name="Hildebrand F."/>
            <person name="Pallen M.J."/>
        </authorList>
    </citation>
    <scope>NUCLEOTIDE SEQUENCE</scope>
    <source>
        <strain evidence="9">CHK199-9574</strain>
    </source>
</reference>
<feature type="binding site" evidence="6">
    <location>
        <position position="105"/>
    </location>
    <ligand>
        <name>a divalent metal cation</name>
        <dbReference type="ChEBI" id="CHEBI:60240"/>
        <label>1</label>
    </ligand>
</feature>
<feature type="binding site" evidence="6">
    <location>
        <position position="175"/>
    </location>
    <ligand>
        <name>substrate</name>
    </ligand>
</feature>
<feature type="binding site" evidence="6">
    <location>
        <position position="232"/>
    </location>
    <ligand>
        <name>a divalent metal cation</name>
        <dbReference type="ChEBI" id="CHEBI:60240"/>
        <label>1</label>
    </ligand>
</feature>
<evidence type="ECO:0000259" key="8">
    <source>
        <dbReference type="Pfam" id="PF00557"/>
    </source>
</evidence>
<dbReference type="GO" id="GO:0046872">
    <property type="term" value="F:metal ion binding"/>
    <property type="evidence" value="ECO:0007669"/>
    <property type="project" value="UniProtKB-UniRule"/>
</dbReference>
<feature type="binding site" evidence="6">
    <location>
        <position position="168"/>
    </location>
    <ligand>
        <name>a divalent metal cation</name>
        <dbReference type="ChEBI" id="CHEBI:60240"/>
        <label>2</label>
        <note>catalytic</note>
    </ligand>
</feature>
<reference evidence="9" key="2">
    <citation type="submission" date="2021-04" db="EMBL/GenBank/DDBJ databases">
        <authorList>
            <person name="Gilroy R."/>
        </authorList>
    </citation>
    <scope>NUCLEOTIDE SEQUENCE</scope>
    <source>
        <strain evidence="9">CHK199-9574</strain>
    </source>
</reference>
<protein>
    <recommendedName>
        <fullName evidence="6 7">Methionine aminopeptidase</fullName>
        <shortName evidence="6">MAP</shortName>
        <shortName evidence="6">MetAP</shortName>
        <ecNumber evidence="6 7">3.4.11.18</ecNumber>
    </recommendedName>
    <alternativeName>
        <fullName evidence="6">Peptidase M</fullName>
    </alternativeName>
</protein>
<dbReference type="EC" id="3.4.11.18" evidence="6 7"/>
<dbReference type="GO" id="GO:0006508">
    <property type="term" value="P:proteolysis"/>
    <property type="evidence" value="ECO:0007669"/>
    <property type="project" value="UniProtKB-KW"/>
</dbReference>
<feature type="binding site" evidence="6">
    <location>
        <position position="201"/>
    </location>
    <ligand>
        <name>a divalent metal cation</name>
        <dbReference type="ChEBI" id="CHEBI:60240"/>
        <label>2</label>
        <note>catalytic</note>
    </ligand>
</feature>
<keyword evidence="3 6" id="KW-0645">Protease</keyword>
<dbReference type="GO" id="GO:0005829">
    <property type="term" value="C:cytosol"/>
    <property type="evidence" value="ECO:0007669"/>
    <property type="project" value="TreeGrafter"/>
</dbReference>
<keyword evidence="5 6" id="KW-0378">Hydrolase</keyword>
<dbReference type="PANTHER" id="PTHR43330:SF27">
    <property type="entry name" value="METHIONINE AMINOPEPTIDASE"/>
    <property type="match status" value="1"/>
</dbReference>
<dbReference type="NCBIfam" id="TIGR00500">
    <property type="entry name" value="met_pdase_I"/>
    <property type="match status" value="1"/>
</dbReference>
<comment type="cofactor">
    <cofactor evidence="6">
        <name>Co(2+)</name>
        <dbReference type="ChEBI" id="CHEBI:48828"/>
    </cofactor>
    <cofactor evidence="6">
        <name>Zn(2+)</name>
        <dbReference type="ChEBI" id="CHEBI:29105"/>
    </cofactor>
    <cofactor evidence="6">
        <name>Mn(2+)</name>
        <dbReference type="ChEBI" id="CHEBI:29035"/>
    </cofactor>
    <cofactor evidence="6">
        <name>Fe(2+)</name>
        <dbReference type="ChEBI" id="CHEBI:29033"/>
    </cofactor>
    <text evidence="6">Binds 2 divalent metal cations per subunit. Has a high-affinity and a low affinity metal-binding site. The true nature of the physiological cofactor is under debate. The enzyme is active with cobalt, zinc, manganese or divalent iron ions. Most likely, methionine aminopeptidases function as mononuclear Fe(2+)-metalloproteases under physiological conditions, and the catalytically relevant metal-binding site has been assigned to the histidine-containing high-affinity site.</text>
</comment>
<feature type="domain" description="Peptidase M24" evidence="8">
    <location>
        <begin position="12"/>
        <end position="239"/>
    </location>
</feature>
<evidence type="ECO:0000256" key="4">
    <source>
        <dbReference type="ARBA" id="ARBA00022723"/>
    </source>
</evidence>
<keyword evidence="2 6" id="KW-0031">Aminopeptidase</keyword>
<name>A0A9D2CFX5_9FIRM</name>
<dbReference type="CDD" id="cd01086">
    <property type="entry name" value="MetAP1"/>
    <property type="match status" value="1"/>
</dbReference>
<dbReference type="InterPro" id="IPR001714">
    <property type="entry name" value="Pept_M24_MAP"/>
</dbReference>
<evidence type="ECO:0000256" key="1">
    <source>
        <dbReference type="ARBA" id="ARBA00002521"/>
    </source>
</evidence>
<feature type="binding site" evidence="6">
    <location>
        <position position="94"/>
    </location>
    <ligand>
        <name>a divalent metal cation</name>
        <dbReference type="ChEBI" id="CHEBI:60240"/>
        <label>1</label>
    </ligand>
</feature>
<dbReference type="InterPro" id="IPR002467">
    <property type="entry name" value="Pept_M24A_MAP1"/>
</dbReference>
<dbReference type="GO" id="GO:0004239">
    <property type="term" value="F:initiator methionyl aminopeptidase activity"/>
    <property type="evidence" value="ECO:0007669"/>
    <property type="project" value="UniProtKB-UniRule"/>
</dbReference>
<gene>
    <name evidence="6 9" type="primary">map</name>
    <name evidence="9" type="ORF">H9728_04805</name>
</gene>
<evidence type="ECO:0000256" key="5">
    <source>
        <dbReference type="ARBA" id="ARBA00022801"/>
    </source>
</evidence>
<feature type="binding site" evidence="6">
    <location>
        <position position="77"/>
    </location>
    <ligand>
        <name>substrate</name>
    </ligand>
</feature>
<sequence>MIHIKTEQEIDLMREPCAIVRDTLAYVGSKIKPGVTTKELDEYAEKYIRSRGAIPSELGYCGYPASICASVNEQVVHGIPGDRVIREGDIVSIDLCAYKNGFHGDGARTFLVGEVSEEKKKLVRVTKECFFKAIENLRAGTPLYDIGARVQKHAEENGFSVVRALVGHGIGREMHEDPSVPNYGKAGTGIRLKAGMVICIEPMINMGTWQVDFLDDGWTVETRDKKPSAHYENTVVIREDGVEVLTL</sequence>
<dbReference type="Gene3D" id="3.90.230.10">
    <property type="entry name" value="Creatinase/methionine aminopeptidase superfamily"/>
    <property type="match status" value="1"/>
</dbReference>
<feature type="binding site" evidence="6">
    <location>
        <position position="232"/>
    </location>
    <ligand>
        <name>a divalent metal cation</name>
        <dbReference type="ChEBI" id="CHEBI:60240"/>
        <label>2</label>
        <note>catalytic</note>
    </ligand>
</feature>
<dbReference type="AlphaFoldDB" id="A0A9D2CFX5"/>
<dbReference type="GO" id="GO:0070006">
    <property type="term" value="F:metalloaminopeptidase activity"/>
    <property type="evidence" value="ECO:0007669"/>
    <property type="project" value="UniProtKB-UniRule"/>
</dbReference>
<comment type="function">
    <text evidence="1 6">Removes the N-terminal methionine from nascent proteins. The N-terminal methionine is often cleaved when the second residue in the primary sequence is small and uncharged (Met-Ala-, Cys, Gly, Pro, Ser, Thr, or Val). Requires deformylation of the N(alpha)-formylated initiator methionine before it can be hydrolyzed.</text>
</comment>
<evidence type="ECO:0000256" key="2">
    <source>
        <dbReference type="ARBA" id="ARBA00022438"/>
    </source>
</evidence>
<keyword evidence="4 6" id="KW-0479">Metal-binding</keyword>
<evidence type="ECO:0000256" key="3">
    <source>
        <dbReference type="ARBA" id="ARBA00022670"/>
    </source>
</evidence>
<dbReference type="Pfam" id="PF00557">
    <property type="entry name" value="Peptidase_M24"/>
    <property type="match status" value="1"/>
</dbReference>
<comment type="similarity">
    <text evidence="6">Belongs to the peptidase M24A family. Methionine aminopeptidase type 1 subfamily.</text>
</comment>
<evidence type="ECO:0000313" key="10">
    <source>
        <dbReference type="Proteomes" id="UP000824135"/>
    </source>
</evidence>
<dbReference type="PANTHER" id="PTHR43330">
    <property type="entry name" value="METHIONINE AMINOPEPTIDASE"/>
    <property type="match status" value="1"/>
</dbReference>
<accession>A0A9D2CFX5</accession>
<evidence type="ECO:0000313" key="9">
    <source>
        <dbReference type="EMBL" id="HIY78344.1"/>
    </source>
</evidence>
<organism evidence="9 10">
    <name type="scientific">Candidatus Borkfalkia excrementavium</name>
    <dbReference type="NCBI Taxonomy" id="2838505"/>
    <lineage>
        <taxon>Bacteria</taxon>
        <taxon>Bacillati</taxon>
        <taxon>Bacillota</taxon>
        <taxon>Clostridia</taxon>
        <taxon>Christensenellales</taxon>
        <taxon>Christensenellaceae</taxon>
        <taxon>Candidatus Borkfalkia</taxon>
    </lineage>
</organism>
<proteinExistence type="inferred from homology"/>
<dbReference type="SUPFAM" id="SSF55920">
    <property type="entry name" value="Creatinase/aminopeptidase"/>
    <property type="match status" value="1"/>
</dbReference>
<comment type="subunit">
    <text evidence="6">Monomer.</text>
</comment>